<organism evidence="1 2">
    <name type="scientific">Tolypothrix tenuis PCC 7101</name>
    <dbReference type="NCBI Taxonomy" id="231146"/>
    <lineage>
        <taxon>Bacteria</taxon>
        <taxon>Bacillati</taxon>
        <taxon>Cyanobacteriota</taxon>
        <taxon>Cyanophyceae</taxon>
        <taxon>Nostocales</taxon>
        <taxon>Tolypothrichaceae</taxon>
        <taxon>Tolypothrix</taxon>
    </lineage>
</organism>
<dbReference type="EMBL" id="AP018248">
    <property type="protein sequence ID" value="BAY97644.1"/>
    <property type="molecule type" value="Genomic_DNA"/>
</dbReference>
<reference evidence="1 2" key="1">
    <citation type="submission" date="2017-06" db="EMBL/GenBank/DDBJ databases">
        <title>Genome sequencing of cyanobaciteial culture collection at National Institute for Environmental Studies (NIES).</title>
        <authorList>
            <person name="Hirose Y."/>
            <person name="Shimura Y."/>
            <person name="Fujisawa T."/>
            <person name="Nakamura Y."/>
            <person name="Kawachi M."/>
        </authorList>
    </citation>
    <scope>NUCLEOTIDE SEQUENCE [LARGE SCALE GENOMIC DNA]</scope>
    <source>
        <strain evidence="1 2">NIES-37</strain>
    </source>
</reference>
<evidence type="ECO:0000313" key="1">
    <source>
        <dbReference type="EMBL" id="BAY97644.1"/>
    </source>
</evidence>
<keyword evidence="2" id="KW-1185">Reference proteome</keyword>
<sequence>MGLAQTQQILAQLYTNTEFRNSFFANPKVVGAELGLSDAEIENLSQLATPQVNLFANSLKWKRLNLLSKLLPRTAIALGKNFKTLFWQYAETYIPQGIKKHRQDAIAFAEFIVKTSQQAGLEPIWISDLVRYEQAWLLAEELNHGWKVCWFRYPVDKLETGEEKIPPQLTIAVWWRLQARSPLHHTVRSLF</sequence>
<gene>
    <name evidence="1" type="ORF">NIES37_15880</name>
</gene>
<proteinExistence type="predicted"/>
<accession>A0A1Z4MW00</accession>
<dbReference type="RefSeq" id="WP_096574667.1">
    <property type="nucleotide sequence ID" value="NZ_CAWNJS010000001.1"/>
</dbReference>
<dbReference type="AlphaFoldDB" id="A0A1Z4MW00"/>
<evidence type="ECO:0000313" key="2">
    <source>
        <dbReference type="Proteomes" id="UP000218785"/>
    </source>
</evidence>
<dbReference type="Proteomes" id="UP000218785">
    <property type="component" value="Chromosome"/>
</dbReference>
<name>A0A1Z4MW00_9CYAN</name>
<protein>
    <submittedName>
        <fullName evidence="1">Uncharacterized protein</fullName>
    </submittedName>
</protein>
<dbReference type="KEGG" id="ttq:NIES37_15880"/>